<sequence length="101" mass="11754">YGCFKMLKKDLCEMGKRVEELKDQKKEEQDYTKSAVHLTKSVEATRAHLQGQLRSKEAENNRLTVQLRVQNNTTHCKNGKSRCVKIAYLHNYLLAHHGVRQ</sequence>
<keyword evidence="10" id="KW-1185">Reference proteome</keyword>
<reference evidence="9" key="1">
    <citation type="submission" date="2025-08" db="UniProtKB">
        <authorList>
            <consortium name="Ensembl"/>
        </authorList>
    </citation>
    <scope>IDENTIFICATION</scope>
</reference>
<comment type="similarity">
    <text evidence="3">Belongs to the ODF2 family.</text>
</comment>
<organism evidence="9 10">
    <name type="scientific">Periophthalmus magnuspinnatus</name>
    <dbReference type="NCBI Taxonomy" id="409849"/>
    <lineage>
        <taxon>Eukaryota</taxon>
        <taxon>Metazoa</taxon>
        <taxon>Chordata</taxon>
        <taxon>Craniata</taxon>
        <taxon>Vertebrata</taxon>
        <taxon>Euteleostomi</taxon>
        <taxon>Actinopterygii</taxon>
        <taxon>Neopterygii</taxon>
        <taxon>Teleostei</taxon>
        <taxon>Neoteleostei</taxon>
        <taxon>Acanthomorphata</taxon>
        <taxon>Gobiaria</taxon>
        <taxon>Gobiiformes</taxon>
        <taxon>Gobioidei</taxon>
        <taxon>Gobiidae</taxon>
        <taxon>Oxudercinae</taxon>
        <taxon>Periophthalmus</taxon>
    </lineage>
</organism>
<keyword evidence="4" id="KW-0963">Cytoplasm</keyword>
<keyword evidence="5 8" id="KW-0175">Coiled coil</keyword>
<proteinExistence type="inferred from homology"/>
<dbReference type="GO" id="GO:0005814">
    <property type="term" value="C:centriole"/>
    <property type="evidence" value="ECO:0007669"/>
    <property type="project" value="UniProtKB-SubCell"/>
</dbReference>
<name>A0A3B4B3W0_9GOBI</name>
<reference evidence="9" key="2">
    <citation type="submission" date="2025-09" db="UniProtKB">
        <authorList>
            <consortium name="Ensembl"/>
        </authorList>
    </citation>
    <scope>IDENTIFICATION</scope>
</reference>
<evidence type="ECO:0000256" key="8">
    <source>
        <dbReference type="SAM" id="Coils"/>
    </source>
</evidence>
<evidence type="ECO:0000256" key="3">
    <source>
        <dbReference type="ARBA" id="ARBA00009316"/>
    </source>
</evidence>
<protein>
    <submittedName>
        <fullName evidence="9">Uncharacterized protein</fullName>
    </submittedName>
</protein>
<comment type="subcellular location">
    <subcellularLocation>
        <location evidence="2">Cell projection</location>
        <location evidence="2">Cilium</location>
    </subcellularLocation>
    <subcellularLocation>
        <location evidence="1">Cytoplasm</location>
        <location evidence="1">Cytoskeleton</location>
        <location evidence="1">Microtubule organizing center</location>
        <location evidence="1">Centrosome</location>
        <location evidence="1">Centriole</location>
    </subcellularLocation>
</comment>
<dbReference type="GO" id="GO:1902018">
    <property type="term" value="P:negative regulation of cilium assembly"/>
    <property type="evidence" value="ECO:0007669"/>
    <property type="project" value="TreeGrafter"/>
</dbReference>
<dbReference type="Proteomes" id="UP000261520">
    <property type="component" value="Unplaced"/>
</dbReference>
<dbReference type="PANTHER" id="PTHR23162">
    <property type="entry name" value="OUTER DENSE FIBER OF SPERM TAILS 2"/>
    <property type="match status" value="1"/>
</dbReference>
<dbReference type="InterPro" id="IPR026099">
    <property type="entry name" value="Odf2-rel"/>
</dbReference>
<dbReference type="STRING" id="409849.ENSPMGP00000023246"/>
<dbReference type="GO" id="GO:0005813">
    <property type="term" value="C:centrosome"/>
    <property type="evidence" value="ECO:0007669"/>
    <property type="project" value="TreeGrafter"/>
</dbReference>
<evidence type="ECO:0000313" key="10">
    <source>
        <dbReference type="Proteomes" id="UP000261520"/>
    </source>
</evidence>
<keyword evidence="6" id="KW-0206">Cytoskeleton</keyword>
<evidence type="ECO:0000256" key="5">
    <source>
        <dbReference type="ARBA" id="ARBA00023054"/>
    </source>
</evidence>
<dbReference type="GO" id="GO:0036064">
    <property type="term" value="C:ciliary basal body"/>
    <property type="evidence" value="ECO:0007669"/>
    <property type="project" value="TreeGrafter"/>
</dbReference>
<evidence type="ECO:0000256" key="7">
    <source>
        <dbReference type="ARBA" id="ARBA00023273"/>
    </source>
</evidence>
<evidence type="ECO:0000256" key="6">
    <source>
        <dbReference type="ARBA" id="ARBA00023212"/>
    </source>
</evidence>
<feature type="coiled-coil region" evidence="8">
    <location>
        <begin position="46"/>
        <end position="73"/>
    </location>
</feature>
<evidence type="ECO:0000256" key="1">
    <source>
        <dbReference type="ARBA" id="ARBA00004114"/>
    </source>
</evidence>
<dbReference type="Ensembl" id="ENSPMGT00000024764.1">
    <property type="protein sequence ID" value="ENSPMGP00000023246.1"/>
    <property type="gene ID" value="ENSPMGG00000018801.1"/>
</dbReference>
<dbReference type="AlphaFoldDB" id="A0A3B4B3W0"/>
<accession>A0A3B4B3W0</accession>
<dbReference type="PANTHER" id="PTHR23162:SF7">
    <property type="entry name" value="PROTEIN BCAP"/>
    <property type="match status" value="1"/>
</dbReference>
<evidence type="ECO:0000256" key="2">
    <source>
        <dbReference type="ARBA" id="ARBA00004138"/>
    </source>
</evidence>
<evidence type="ECO:0000256" key="4">
    <source>
        <dbReference type="ARBA" id="ARBA00022490"/>
    </source>
</evidence>
<evidence type="ECO:0000313" key="9">
    <source>
        <dbReference type="Ensembl" id="ENSPMGP00000023246.1"/>
    </source>
</evidence>
<keyword evidence="7" id="KW-0966">Cell projection</keyword>